<sequence>MKKIATFLSAVLIIAAGTLHAQEKITGNGSLKKEKRPVNGSFNEISSSGKYKLMLKQGATHSVELEADENILPYIETEIDGNELKLHPKKGYNINPSKPITVWITLATLKEINASGQVEITTDGTIKGASLETNFSGRVDAKMDVQYEKLEVAMSGSGKLKLNGRADDTEVSISGSGEVDAPDMQSQNMELHISGSGNASVNVSKSLDVAISGSGNVKYKGNPGKVNQAVSGRGKVTQEN</sequence>
<proteinExistence type="predicted"/>
<feature type="signal peptide" evidence="2">
    <location>
        <begin position="1"/>
        <end position="21"/>
    </location>
</feature>
<accession>A0ABS3YBB7</accession>
<evidence type="ECO:0000259" key="3">
    <source>
        <dbReference type="Pfam" id="PF10988"/>
    </source>
</evidence>
<evidence type="ECO:0000313" key="5">
    <source>
        <dbReference type="Proteomes" id="UP000679126"/>
    </source>
</evidence>
<protein>
    <submittedName>
        <fullName evidence="4">DUF2807 domain-containing protein</fullName>
    </submittedName>
</protein>
<evidence type="ECO:0000313" key="4">
    <source>
        <dbReference type="EMBL" id="MBO9151464.1"/>
    </source>
</evidence>
<dbReference type="InterPro" id="IPR021255">
    <property type="entry name" value="DUF2807"/>
</dbReference>
<dbReference type="EMBL" id="JAGHKP010000001">
    <property type="protein sequence ID" value="MBO9151464.1"/>
    <property type="molecule type" value="Genomic_DNA"/>
</dbReference>
<organism evidence="4 5">
    <name type="scientific">Chitinophaga chungangae</name>
    <dbReference type="NCBI Taxonomy" id="2821488"/>
    <lineage>
        <taxon>Bacteria</taxon>
        <taxon>Pseudomonadati</taxon>
        <taxon>Bacteroidota</taxon>
        <taxon>Chitinophagia</taxon>
        <taxon>Chitinophagales</taxon>
        <taxon>Chitinophagaceae</taxon>
        <taxon>Chitinophaga</taxon>
    </lineage>
</organism>
<gene>
    <name evidence="4" type="ORF">J7I43_04545</name>
</gene>
<dbReference type="PANTHER" id="PTHR39200:SF1">
    <property type="entry name" value="AUTO-TRANSPORTER ADHESIN HEAD GIN DOMAIN-CONTAINING PROTEIN-RELATED"/>
    <property type="match status" value="1"/>
</dbReference>
<feature type="chain" id="PRO_5046385600" evidence="2">
    <location>
        <begin position="22"/>
        <end position="240"/>
    </location>
</feature>
<feature type="domain" description="Putative auto-transporter adhesin head GIN" evidence="3">
    <location>
        <begin position="42"/>
        <end position="223"/>
    </location>
</feature>
<evidence type="ECO:0000256" key="1">
    <source>
        <dbReference type="SAM" id="MobiDB-lite"/>
    </source>
</evidence>
<dbReference type="Proteomes" id="UP000679126">
    <property type="component" value="Unassembled WGS sequence"/>
</dbReference>
<feature type="region of interest" description="Disordered" evidence="1">
    <location>
        <begin position="220"/>
        <end position="240"/>
    </location>
</feature>
<dbReference type="Gene3D" id="2.160.20.120">
    <property type="match status" value="1"/>
</dbReference>
<keyword evidence="5" id="KW-1185">Reference proteome</keyword>
<dbReference type="PANTHER" id="PTHR39200">
    <property type="entry name" value="HYPOTHETICAL EXPORTED PROTEIN"/>
    <property type="match status" value="1"/>
</dbReference>
<dbReference type="Pfam" id="PF10988">
    <property type="entry name" value="DUF2807"/>
    <property type="match status" value="1"/>
</dbReference>
<keyword evidence="2" id="KW-0732">Signal</keyword>
<name>A0ABS3YBB7_9BACT</name>
<comment type="caution">
    <text evidence="4">The sequence shown here is derived from an EMBL/GenBank/DDBJ whole genome shotgun (WGS) entry which is preliminary data.</text>
</comment>
<reference evidence="5" key="1">
    <citation type="submission" date="2021-03" db="EMBL/GenBank/DDBJ databases">
        <title>Assistant Professor.</title>
        <authorList>
            <person name="Huq M.A."/>
        </authorList>
    </citation>
    <scope>NUCLEOTIDE SEQUENCE [LARGE SCALE GENOMIC DNA]</scope>
    <source>
        <strain evidence="5">MAH-28</strain>
    </source>
</reference>
<dbReference type="RefSeq" id="WP_209143693.1">
    <property type="nucleotide sequence ID" value="NZ_JAGHKP010000001.1"/>
</dbReference>
<evidence type="ECO:0000256" key="2">
    <source>
        <dbReference type="SAM" id="SignalP"/>
    </source>
</evidence>